<evidence type="ECO:0000313" key="2">
    <source>
        <dbReference type="EMBL" id="EMA25810.1"/>
    </source>
</evidence>
<organism evidence="2 3">
    <name type="scientific">Haloarcula amylolytica JCM 13557</name>
    <dbReference type="NCBI Taxonomy" id="1227452"/>
    <lineage>
        <taxon>Archaea</taxon>
        <taxon>Methanobacteriati</taxon>
        <taxon>Methanobacteriota</taxon>
        <taxon>Stenosarchaea group</taxon>
        <taxon>Halobacteria</taxon>
        <taxon>Halobacteriales</taxon>
        <taxon>Haloarculaceae</taxon>
        <taxon>Haloarcula</taxon>
    </lineage>
</organism>
<dbReference type="RefSeq" id="WP_008307061.1">
    <property type="nucleotide sequence ID" value="NZ_AOLW01000006.1"/>
</dbReference>
<protein>
    <recommendedName>
        <fullName evidence="1">Halobacterial output domain-containing protein</fullName>
    </recommendedName>
</protein>
<dbReference type="AlphaFoldDB" id="M0L1D3"/>
<reference evidence="2 3" key="1">
    <citation type="journal article" date="2014" name="PLoS Genet.">
        <title>Phylogenetically driven sequencing of extremely halophilic archaea reveals strategies for static and dynamic osmo-response.</title>
        <authorList>
            <person name="Becker E.A."/>
            <person name="Seitzer P.M."/>
            <person name="Tritt A."/>
            <person name="Larsen D."/>
            <person name="Krusor M."/>
            <person name="Yao A.I."/>
            <person name="Wu D."/>
            <person name="Madern D."/>
            <person name="Eisen J.A."/>
            <person name="Darling A.E."/>
            <person name="Facciotti M.T."/>
        </authorList>
    </citation>
    <scope>NUCLEOTIDE SEQUENCE [LARGE SCALE GENOMIC DNA]</scope>
    <source>
        <strain evidence="2 3">JCM 13557</strain>
    </source>
</reference>
<dbReference type="PATRIC" id="fig|1227452.3.peg.128"/>
<dbReference type="EMBL" id="AOLW01000006">
    <property type="protein sequence ID" value="EMA25810.1"/>
    <property type="molecule type" value="Genomic_DNA"/>
</dbReference>
<evidence type="ECO:0000313" key="3">
    <source>
        <dbReference type="Proteomes" id="UP000011623"/>
    </source>
</evidence>
<dbReference type="Proteomes" id="UP000011623">
    <property type="component" value="Unassembled WGS sequence"/>
</dbReference>
<name>M0L1D3_9EURY</name>
<dbReference type="InterPro" id="IPR040624">
    <property type="entry name" value="HalOD1"/>
</dbReference>
<keyword evidence="3" id="KW-1185">Reference proteome</keyword>
<proteinExistence type="predicted"/>
<comment type="caution">
    <text evidence="2">The sequence shown here is derived from an EMBL/GenBank/DDBJ whole genome shotgun (WGS) entry which is preliminary data.</text>
</comment>
<accession>M0L1D3</accession>
<gene>
    <name evidence="2" type="ORF">C442_00637</name>
</gene>
<dbReference type="Pfam" id="PF18545">
    <property type="entry name" value="HalOD1"/>
    <property type="match status" value="1"/>
</dbReference>
<evidence type="ECO:0000259" key="1">
    <source>
        <dbReference type="Pfam" id="PF18545"/>
    </source>
</evidence>
<sequence>MKREVQPTESVSEAVVRAVSTVEDRHPRTLPSLYDVVNPEALNDLFRGDSGPDSRQRDLVSFQFSDSVVTVGADECIRIERSQTFAETS</sequence>
<feature type="domain" description="Halobacterial output" evidence="1">
    <location>
        <begin position="8"/>
        <end position="80"/>
    </location>
</feature>